<accession>A0A1J5RBJ4</accession>
<reference evidence="1" key="1">
    <citation type="submission" date="2016-10" db="EMBL/GenBank/DDBJ databases">
        <title>Sequence of Gallionella enrichment culture.</title>
        <authorList>
            <person name="Poehlein A."/>
            <person name="Muehling M."/>
            <person name="Daniel R."/>
        </authorList>
    </citation>
    <scope>NUCLEOTIDE SEQUENCE</scope>
</reference>
<organism evidence="1">
    <name type="scientific">mine drainage metagenome</name>
    <dbReference type="NCBI Taxonomy" id="410659"/>
    <lineage>
        <taxon>unclassified sequences</taxon>
        <taxon>metagenomes</taxon>
        <taxon>ecological metagenomes</taxon>
    </lineage>
</organism>
<dbReference type="AlphaFoldDB" id="A0A1J5RBJ4"/>
<evidence type="ECO:0000313" key="1">
    <source>
        <dbReference type="EMBL" id="OIQ92698.1"/>
    </source>
</evidence>
<protein>
    <submittedName>
        <fullName evidence="1">Uncharacterized protein</fullName>
    </submittedName>
</protein>
<name>A0A1J5RBJ4_9ZZZZ</name>
<proteinExistence type="predicted"/>
<dbReference type="EMBL" id="MLJW01000225">
    <property type="protein sequence ID" value="OIQ92698.1"/>
    <property type="molecule type" value="Genomic_DNA"/>
</dbReference>
<comment type="caution">
    <text evidence="1">The sequence shown here is derived from an EMBL/GenBank/DDBJ whole genome shotgun (WGS) entry which is preliminary data.</text>
</comment>
<gene>
    <name evidence="1" type="ORF">GALL_253700</name>
</gene>
<sequence>MSTIKLTDDEVVAVSFLRAAAWPIGIRTVDVTNVEEVGRAALRGERSLLTRELAVVRDGRFELADVVAAAFDEVVGAARRAVVAIGRRSQPVAFAAPFVSFHSTVDPARWVVVASSPIGVAEIDAVDDAGAVATLAELHAGCYRDGVPGASSDDDFALFVGRFGAGRNDVLEVSTGSVRLADVSEPTMPAVPVSWRDVPWAADLTSAWFA</sequence>